<evidence type="ECO:0000259" key="6">
    <source>
        <dbReference type="PROSITE" id="PS50112"/>
    </source>
</evidence>
<proteinExistence type="predicted"/>
<comment type="subcellular location">
    <subcellularLocation>
        <location evidence="1">Membrane</location>
    </subcellularLocation>
</comment>
<dbReference type="OrthoDB" id="9813903at2"/>
<dbReference type="PROSITE" id="PS50113">
    <property type="entry name" value="PAC"/>
    <property type="match status" value="2"/>
</dbReference>
<dbReference type="Pfam" id="PF00563">
    <property type="entry name" value="EAL"/>
    <property type="match status" value="1"/>
</dbReference>
<dbReference type="SMART" id="SM00267">
    <property type="entry name" value="GGDEF"/>
    <property type="match status" value="1"/>
</dbReference>
<dbReference type="NCBIfam" id="TIGR00229">
    <property type="entry name" value="sensory_box"/>
    <property type="match status" value="2"/>
</dbReference>
<dbReference type="CDD" id="cd00130">
    <property type="entry name" value="PAS"/>
    <property type="match status" value="2"/>
</dbReference>
<keyword evidence="12" id="KW-1185">Reference proteome</keyword>
<dbReference type="Gene3D" id="3.30.450.350">
    <property type="entry name" value="CHASE domain"/>
    <property type="match status" value="1"/>
</dbReference>
<dbReference type="Proteomes" id="UP000248395">
    <property type="component" value="Unassembled WGS sequence"/>
</dbReference>
<dbReference type="InterPro" id="IPR001633">
    <property type="entry name" value="EAL_dom"/>
</dbReference>
<dbReference type="SUPFAM" id="SSF55073">
    <property type="entry name" value="Nucleotide cyclase"/>
    <property type="match status" value="1"/>
</dbReference>
<evidence type="ECO:0000313" key="12">
    <source>
        <dbReference type="Proteomes" id="UP000248395"/>
    </source>
</evidence>
<dbReference type="GO" id="GO:0071111">
    <property type="term" value="F:cyclic-guanylate-specific phosphodiesterase activity"/>
    <property type="evidence" value="ECO:0007669"/>
    <property type="project" value="UniProtKB-EC"/>
</dbReference>
<evidence type="ECO:0000259" key="7">
    <source>
        <dbReference type="PROSITE" id="PS50113"/>
    </source>
</evidence>
<evidence type="ECO:0000313" key="11">
    <source>
        <dbReference type="EMBL" id="PXX38610.1"/>
    </source>
</evidence>
<dbReference type="SMART" id="SM00086">
    <property type="entry name" value="PAC"/>
    <property type="match status" value="2"/>
</dbReference>
<dbReference type="SMART" id="SM01079">
    <property type="entry name" value="CHASE"/>
    <property type="match status" value="1"/>
</dbReference>
<evidence type="ECO:0000259" key="9">
    <source>
        <dbReference type="PROSITE" id="PS50883"/>
    </source>
</evidence>
<dbReference type="Pfam" id="PF13426">
    <property type="entry name" value="PAS_9"/>
    <property type="match status" value="2"/>
</dbReference>
<dbReference type="Pfam" id="PF03924">
    <property type="entry name" value="CHASE"/>
    <property type="match status" value="1"/>
</dbReference>
<dbReference type="InterPro" id="IPR035965">
    <property type="entry name" value="PAS-like_dom_sf"/>
</dbReference>
<dbReference type="Gene3D" id="3.30.450.20">
    <property type="entry name" value="PAS domain"/>
    <property type="match status" value="2"/>
</dbReference>
<dbReference type="InterPro" id="IPR006189">
    <property type="entry name" value="CHASE_dom"/>
</dbReference>
<evidence type="ECO:0000259" key="8">
    <source>
        <dbReference type="PROSITE" id="PS50839"/>
    </source>
</evidence>
<dbReference type="InterPro" id="IPR043128">
    <property type="entry name" value="Rev_trsase/Diguanyl_cyclase"/>
</dbReference>
<evidence type="ECO:0000259" key="10">
    <source>
        <dbReference type="PROSITE" id="PS50887"/>
    </source>
</evidence>
<dbReference type="RefSeq" id="WP_110313867.1">
    <property type="nucleotide sequence ID" value="NZ_QJKC01000035.1"/>
</dbReference>
<dbReference type="FunFam" id="3.30.70.270:FF:000001">
    <property type="entry name" value="Diguanylate cyclase domain protein"/>
    <property type="match status" value="1"/>
</dbReference>
<feature type="domain" description="CHASE" evidence="8">
    <location>
        <begin position="104"/>
        <end position="193"/>
    </location>
</feature>
<accession>A0A318IVH3</accession>
<dbReference type="PANTHER" id="PTHR44757">
    <property type="entry name" value="DIGUANYLATE CYCLASE DGCP"/>
    <property type="match status" value="1"/>
</dbReference>
<dbReference type="SMART" id="SM00091">
    <property type="entry name" value="PAS"/>
    <property type="match status" value="2"/>
</dbReference>
<dbReference type="InterPro" id="IPR001610">
    <property type="entry name" value="PAC"/>
</dbReference>
<sequence length="994" mass="110886">MNKIWRSWLISLLVALLACLVGMSVVYVAARQDEKVARSQALADASDRGNAVRVAIDRALSSTYALGAMVRQGHGQLNEFDTFARPLIVYYPGVMSLQLAPAGVVQQIYPLKGNEKAIGHNLLADPARNKEAFMARDTGQMTLAGPFPLVQGGIGAVGRLPIFIGRDSDGKPHFWGFSIALVRFPDVLQGAGLNWLPQRGYQYRLWRLHPDTRQVQIIAGADSKNPALSDPVHYHINMPNGVWTLDVQPQDGWRNQQRIGINSALVLGISLLLGWLAWQMLELRRHRAELALLVALRTRALAQETSEREAAEHAALAETMRQAALLQTAADGIHILDENGRLTEFSDSFASMLGYAPDELRQCQLQLSDWDDAVPAGLFEQLLQDESGQGYRLETRHRRKDGSQIEVEVNAKAMNIGGRRYLYASSRDISERKHAEQLLRIAATAFEAQEGMVVTDCHTVILRVNSAFSKITGYQAEDVVGRKISILQSGRHDPAFYRRLWHSLRELGAWQGEIWNRRKNGEIYPEWLSISAVLGEDGKVSHYVGTMSDITQRKAAEDKIKRLAFYDPLTQLPNRRLLLDRLQVALDNSARNQQTGALLFIDLDNFKTLNDTLGHDMGDRLLQEVALRLNDCLRDGDTVARLGGDEFVVMLERLSPQQQQAAQQTRELGQRILDSLARPYPMLEGTHHNTCSLGAVLFFGNTTTVEELLKRADLAMYQAKGAGRNTLRFFDPEMQQAVTARAELEADLRRGLQQQEFQLFYQPQVDAEGRITGAEALLRWQRPDYGLVSPASFIPLAEESGLIVPLGEWVLYTACRQLAAWAADPATAGLELSVNVSARQFHQPGFVAMVRMALQQSGAPAHKLKLELTESLLLQDVDDTVRKMQALKQDGVGFSLDDFGTGYSSLSYIKRLPLDQLKIDQSFVRDIDSNASDVSIIRTIVALAGSMQLQVIAEGVETASQRQFLLQQHCRAFQGYLFGKPMSIGHFMRLLSKH</sequence>
<evidence type="ECO:0000256" key="4">
    <source>
        <dbReference type="ARBA" id="ARBA00023136"/>
    </source>
</evidence>
<dbReference type="GO" id="GO:0071732">
    <property type="term" value="P:cellular response to nitric oxide"/>
    <property type="evidence" value="ECO:0007669"/>
    <property type="project" value="UniProtKB-ARBA"/>
</dbReference>
<keyword evidence="2" id="KW-0812">Transmembrane</keyword>
<dbReference type="InterPro" id="IPR035919">
    <property type="entry name" value="EAL_sf"/>
</dbReference>
<feature type="domain" description="GGDEF" evidence="10">
    <location>
        <begin position="594"/>
        <end position="732"/>
    </location>
</feature>
<comment type="catalytic activity">
    <reaction evidence="5">
        <text>3',3'-c-di-GMP + H2O = 5'-phosphoguanylyl(3'-&gt;5')guanosine + H(+)</text>
        <dbReference type="Rhea" id="RHEA:24902"/>
        <dbReference type="ChEBI" id="CHEBI:15377"/>
        <dbReference type="ChEBI" id="CHEBI:15378"/>
        <dbReference type="ChEBI" id="CHEBI:58754"/>
        <dbReference type="ChEBI" id="CHEBI:58805"/>
        <dbReference type="EC" id="3.1.4.52"/>
    </reaction>
    <physiologicalReaction direction="left-to-right" evidence="5">
        <dbReference type="Rhea" id="RHEA:24903"/>
    </physiologicalReaction>
</comment>
<dbReference type="InterPro" id="IPR000700">
    <property type="entry name" value="PAS-assoc_C"/>
</dbReference>
<dbReference type="PROSITE" id="PS50112">
    <property type="entry name" value="PAS"/>
    <property type="match status" value="2"/>
</dbReference>
<dbReference type="InterPro" id="IPR000014">
    <property type="entry name" value="PAS"/>
</dbReference>
<dbReference type="SMART" id="SM00052">
    <property type="entry name" value="EAL"/>
    <property type="match status" value="1"/>
</dbReference>
<protein>
    <submittedName>
        <fullName evidence="11">PAS domain S-box-containing protein/diguanylate cyclase (GGDEF)-like protein</fullName>
    </submittedName>
</protein>
<dbReference type="PROSITE" id="PS51257">
    <property type="entry name" value="PROKAR_LIPOPROTEIN"/>
    <property type="match status" value="1"/>
</dbReference>
<feature type="domain" description="PAS" evidence="6">
    <location>
        <begin position="318"/>
        <end position="360"/>
    </location>
</feature>
<dbReference type="PROSITE" id="PS50887">
    <property type="entry name" value="GGDEF"/>
    <property type="match status" value="1"/>
</dbReference>
<feature type="domain" description="PAC" evidence="7">
    <location>
        <begin position="391"/>
        <end position="441"/>
    </location>
</feature>
<dbReference type="PROSITE" id="PS50883">
    <property type="entry name" value="EAL"/>
    <property type="match status" value="1"/>
</dbReference>
<evidence type="ECO:0000256" key="3">
    <source>
        <dbReference type="ARBA" id="ARBA00022989"/>
    </source>
</evidence>
<feature type="domain" description="EAL" evidence="9">
    <location>
        <begin position="741"/>
        <end position="994"/>
    </location>
</feature>
<dbReference type="CDD" id="cd01949">
    <property type="entry name" value="GGDEF"/>
    <property type="match status" value="1"/>
</dbReference>
<gene>
    <name evidence="11" type="ORF">DFR38_1359</name>
</gene>
<dbReference type="PANTHER" id="PTHR44757:SF2">
    <property type="entry name" value="BIOFILM ARCHITECTURE MAINTENANCE PROTEIN MBAA"/>
    <property type="match status" value="1"/>
</dbReference>
<dbReference type="SUPFAM" id="SSF141868">
    <property type="entry name" value="EAL domain-like"/>
    <property type="match status" value="1"/>
</dbReference>
<dbReference type="InterPro" id="IPR042240">
    <property type="entry name" value="CHASE_sf"/>
</dbReference>
<dbReference type="InterPro" id="IPR052155">
    <property type="entry name" value="Biofilm_reg_signaling"/>
</dbReference>
<dbReference type="InterPro" id="IPR029787">
    <property type="entry name" value="Nucleotide_cyclase"/>
</dbReference>
<evidence type="ECO:0000256" key="5">
    <source>
        <dbReference type="ARBA" id="ARBA00051114"/>
    </source>
</evidence>
<dbReference type="InterPro" id="IPR000160">
    <property type="entry name" value="GGDEF_dom"/>
</dbReference>
<organism evidence="11 12">
    <name type="scientific">Aquitalea magnusonii</name>
    <dbReference type="NCBI Taxonomy" id="332411"/>
    <lineage>
        <taxon>Bacteria</taxon>
        <taxon>Pseudomonadati</taxon>
        <taxon>Pseudomonadota</taxon>
        <taxon>Betaproteobacteria</taxon>
        <taxon>Neisseriales</taxon>
        <taxon>Chromobacteriaceae</taxon>
        <taxon>Aquitalea</taxon>
    </lineage>
</organism>
<dbReference type="GO" id="GO:0007165">
    <property type="term" value="P:signal transduction"/>
    <property type="evidence" value="ECO:0007669"/>
    <property type="project" value="UniProtKB-ARBA"/>
</dbReference>
<dbReference type="Pfam" id="PF00990">
    <property type="entry name" value="GGDEF"/>
    <property type="match status" value="1"/>
</dbReference>
<dbReference type="Gene3D" id="3.30.70.270">
    <property type="match status" value="1"/>
</dbReference>
<name>A0A318IVH3_9NEIS</name>
<dbReference type="SUPFAM" id="SSF55785">
    <property type="entry name" value="PYP-like sensor domain (PAS domain)"/>
    <property type="match status" value="2"/>
</dbReference>
<keyword evidence="4" id="KW-0472">Membrane</keyword>
<keyword evidence="3" id="KW-1133">Transmembrane helix</keyword>
<feature type="domain" description="PAC" evidence="7">
    <location>
        <begin position="510"/>
        <end position="562"/>
    </location>
</feature>
<feature type="domain" description="PAS" evidence="6">
    <location>
        <begin position="435"/>
        <end position="482"/>
    </location>
</feature>
<dbReference type="GO" id="GO:0016020">
    <property type="term" value="C:membrane"/>
    <property type="evidence" value="ECO:0007669"/>
    <property type="project" value="UniProtKB-SubCell"/>
</dbReference>
<dbReference type="NCBIfam" id="TIGR00254">
    <property type="entry name" value="GGDEF"/>
    <property type="match status" value="1"/>
</dbReference>
<comment type="caution">
    <text evidence="11">The sequence shown here is derived from an EMBL/GenBank/DDBJ whole genome shotgun (WGS) entry which is preliminary data.</text>
</comment>
<dbReference type="EMBL" id="QJKC01000035">
    <property type="protein sequence ID" value="PXX38610.1"/>
    <property type="molecule type" value="Genomic_DNA"/>
</dbReference>
<dbReference type="AlphaFoldDB" id="A0A318IVH3"/>
<reference evidence="11 12" key="1">
    <citation type="submission" date="2018-05" db="EMBL/GenBank/DDBJ databases">
        <title>Genomic Encyclopedia of Type Strains, Phase IV (KMG-IV): sequencing the most valuable type-strain genomes for metagenomic binning, comparative biology and taxonomic classification.</title>
        <authorList>
            <person name="Goeker M."/>
        </authorList>
    </citation>
    <scope>NUCLEOTIDE SEQUENCE [LARGE SCALE GENOMIC DNA]</scope>
    <source>
        <strain evidence="11 12">DSM 25134</strain>
    </source>
</reference>
<evidence type="ECO:0000256" key="2">
    <source>
        <dbReference type="ARBA" id="ARBA00022692"/>
    </source>
</evidence>
<evidence type="ECO:0000256" key="1">
    <source>
        <dbReference type="ARBA" id="ARBA00004370"/>
    </source>
</evidence>
<dbReference type="FunFam" id="3.20.20.450:FF:000001">
    <property type="entry name" value="Cyclic di-GMP phosphodiesterase yahA"/>
    <property type="match status" value="1"/>
</dbReference>
<dbReference type="PROSITE" id="PS50839">
    <property type="entry name" value="CHASE"/>
    <property type="match status" value="1"/>
</dbReference>
<dbReference type="CDD" id="cd01948">
    <property type="entry name" value="EAL"/>
    <property type="match status" value="1"/>
</dbReference>
<dbReference type="Gene3D" id="3.20.20.450">
    <property type="entry name" value="EAL domain"/>
    <property type="match status" value="1"/>
</dbReference>